<accession>A0A1H8VUA0</accession>
<organism evidence="7 8">
    <name type="scientific">Nitrosomonas oligotropha</name>
    <dbReference type="NCBI Taxonomy" id="42354"/>
    <lineage>
        <taxon>Bacteria</taxon>
        <taxon>Pseudomonadati</taxon>
        <taxon>Pseudomonadota</taxon>
        <taxon>Betaproteobacteria</taxon>
        <taxon>Nitrosomonadales</taxon>
        <taxon>Nitrosomonadaceae</taxon>
        <taxon>Nitrosomonas</taxon>
    </lineage>
</organism>
<evidence type="ECO:0000256" key="2">
    <source>
        <dbReference type="ARBA" id="ARBA00010961"/>
    </source>
</evidence>
<dbReference type="AlphaFoldDB" id="A0A1H8VUA0"/>
<dbReference type="OrthoDB" id="8549055at2"/>
<keyword evidence="4 6" id="KW-0238">DNA-binding</keyword>
<protein>
    <recommendedName>
        <fullName evidence="6">Mutator family transposase</fullName>
    </recommendedName>
</protein>
<sequence>MTDSNIFKLNRPEQNDLLQEVLREGARKMLAAAIEAEVSTFIEQYDTLKTDEGKMALVRNGYLPARSIQTGLGDIAVKVPKVRDRSRLGIKFNSSLIPPYLKRTRNIEEFLPWLYLRGISTGDFSETLKHLLGPDAPGLSAATISRLKQNWEQDYQNWTHRDLSGKRCVYVWADGIYSNVRMDDRLCLLVIIGSDETGRKELLALSDGYRESEASWTEVLMDLRQRGLKDAPKLAVGDGALGFWKAVAKCWPDTDQQRCWVHKTANVLEKLPKAMQPKVKEALHNIWQAETREKAYEAFDNCIERFSPKYPKAMQCLVKDKDSMLAFYDYPAENWQHIRTTNPIESVFATVRLRTAKTKNCGSRTTTLTMAFKLMEVAQKKWFRLRGYKLLADVIQGIKFVNGVKQNGHQKQEAA</sequence>
<dbReference type="Pfam" id="PF00872">
    <property type="entry name" value="Transposase_mut"/>
    <property type="match status" value="1"/>
</dbReference>
<proteinExistence type="inferred from homology"/>
<dbReference type="RefSeq" id="WP_090322952.1">
    <property type="nucleotide sequence ID" value="NZ_FNOE01000080.1"/>
</dbReference>
<comment type="similarity">
    <text evidence="2 6">Belongs to the transposase mutator family.</text>
</comment>
<comment type="function">
    <text evidence="1 6">Required for the transposition of the insertion element.</text>
</comment>
<dbReference type="InterPro" id="IPR001207">
    <property type="entry name" value="Transposase_mutator"/>
</dbReference>
<name>A0A1H8VUA0_9PROT</name>
<dbReference type="GO" id="GO:0006313">
    <property type="term" value="P:DNA transposition"/>
    <property type="evidence" value="ECO:0007669"/>
    <property type="project" value="UniProtKB-UniRule"/>
</dbReference>
<dbReference type="EMBL" id="FODO01000081">
    <property type="protein sequence ID" value="SEP18870.1"/>
    <property type="molecule type" value="Genomic_DNA"/>
</dbReference>
<dbReference type="PANTHER" id="PTHR33217">
    <property type="entry name" value="TRANSPOSASE FOR INSERTION SEQUENCE ELEMENT IS1081"/>
    <property type="match status" value="1"/>
</dbReference>
<gene>
    <name evidence="7" type="ORF">SAMN05216333_1811</name>
</gene>
<reference evidence="8" key="1">
    <citation type="submission" date="2016-10" db="EMBL/GenBank/DDBJ databases">
        <authorList>
            <person name="Varghese N."/>
            <person name="Submissions S."/>
        </authorList>
    </citation>
    <scope>NUCLEOTIDE SEQUENCE [LARGE SCALE GENOMIC DNA]</scope>
    <source>
        <strain evidence="8">Nm76</strain>
    </source>
</reference>
<keyword evidence="5 6" id="KW-0233">DNA recombination</keyword>
<keyword evidence="8" id="KW-1185">Reference proteome</keyword>
<dbReference type="PANTHER" id="PTHR33217:SF9">
    <property type="entry name" value="MUTATOR FAMILY TRANSPOSASE"/>
    <property type="match status" value="1"/>
</dbReference>
<evidence type="ECO:0000313" key="8">
    <source>
        <dbReference type="Proteomes" id="UP000198814"/>
    </source>
</evidence>
<dbReference type="GO" id="GO:0003677">
    <property type="term" value="F:DNA binding"/>
    <property type="evidence" value="ECO:0007669"/>
    <property type="project" value="UniProtKB-UniRule"/>
</dbReference>
<evidence type="ECO:0000256" key="1">
    <source>
        <dbReference type="ARBA" id="ARBA00002190"/>
    </source>
</evidence>
<evidence type="ECO:0000256" key="3">
    <source>
        <dbReference type="ARBA" id="ARBA00022578"/>
    </source>
</evidence>
<evidence type="ECO:0000256" key="6">
    <source>
        <dbReference type="RuleBase" id="RU365089"/>
    </source>
</evidence>
<evidence type="ECO:0000313" key="7">
    <source>
        <dbReference type="EMBL" id="SEP18870.1"/>
    </source>
</evidence>
<evidence type="ECO:0000256" key="5">
    <source>
        <dbReference type="ARBA" id="ARBA00023172"/>
    </source>
</evidence>
<dbReference type="NCBIfam" id="NF033543">
    <property type="entry name" value="transpos_IS256"/>
    <property type="match status" value="1"/>
</dbReference>
<evidence type="ECO:0000256" key="4">
    <source>
        <dbReference type="ARBA" id="ARBA00023125"/>
    </source>
</evidence>
<dbReference type="Proteomes" id="UP000198814">
    <property type="component" value="Unassembled WGS sequence"/>
</dbReference>
<keyword evidence="3 6" id="KW-0815">Transposition</keyword>
<keyword evidence="6" id="KW-0814">Transposable element</keyword>
<dbReference type="GO" id="GO:0004803">
    <property type="term" value="F:transposase activity"/>
    <property type="evidence" value="ECO:0007669"/>
    <property type="project" value="UniProtKB-UniRule"/>
</dbReference>